<evidence type="ECO:0000256" key="1">
    <source>
        <dbReference type="SAM" id="SignalP"/>
    </source>
</evidence>
<dbReference type="RefSeq" id="WP_184731938.1">
    <property type="nucleotide sequence ID" value="NZ_BMRW01000011.1"/>
</dbReference>
<reference evidence="3 4" key="1">
    <citation type="submission" date="2020-08" db="EMBL/GenBank/DDBJ databases">
        <title>Genomic Encyclopedia of Type Strains, Phase III (KMG-III): the genomes of soil and plant-associated and newly described type strains.</title>
        <authorList>
            <person name="Whitman W."/>
        </authorList>
    </citation>
    <scope>NUCLEOTIDE SEQUENCE [LARGE SCALE GENOMIC DNA]</scope>
    <source>
        <strain evidence="3 4">CECT 3265</strain>
    </source>
</reference>
<dbReference type="EMBL" id="JACHJG010000002">
    <property type="protein sequence ID" value="MBB4885438.1"/>
    <property type="molecule type" value="Genomic_DNA"/>
</dbReference>
<dbReference type="Gene3D" id="2.90.10.30">
    <property type="match status" value="1"/>
</dbReference>
<protein>
    <recommendedName>
        <fullName evidence="2">Bulb-type lectin domain-containing protein</fullName>
    </recommendedName>
</protein>
<feature type="chain" id="PRO_5031138528" description="Bulb-type lectin domain-containing protein" evidence="1">
    <location>
        <begin position="35"/>
        <end position="157"/>
    </location>
</feature>
<evidence type="ECO:0000313" key="3">
    <source>
        <dbReference type="EMBL" id="MBB4885438.1"/>
    </source>
</evidence>
<keyword evidence="1" id="KW-0732">Signal</keyword>
<evidence type="ECO:0000313" key="4">
    <source>
        <dbReference type="Proteomes" id="UP000556436"/>
    </source>
</evidence>
<evidence type="ECO:0000259" key="2">
    <source>
        <dbReference type="PROSITE" id="PS50927"/>
    </source>
</evidence>
<dbReference type="SUPFAM" id="SSF51110">
    <property type="entry name" value="alpha-D-mannose-specific plant lectins"/>
    <property type="match status" value="1"/>
</dbReference>
<organism evidence="3 4">
    <name type="scientific">Streptomyces netropsis</name>
    <name type="common">Streptoverticillium netropsis</name>
    <dbReference type="NCBI Taxonomy" id="55404"/>
    <lineage>
        <taxon>Bacteria</taxon>
        <taxon>Bacillati</taxon>
        <taxon>Actinomycetota</taxon>
        <taxon>Actinomycetes</taxon>
        <taxon>Kitasatosporales</taxon>
        <taxon>Streptomycetaceae</taxon>
        <taxon>Streptomyces</taxon>
    </lineage>
</organism>
<accession>A0A7W7PDS5</accession>
<comment type="caution">
    <text evidence="3">The sequence shown here is derived from an EMBL/GenBank/DDBJ whole genome shotgun (WGS) entry which is preliminary data.</text>
</comment>
<name>A0A7W7PDS5_STRNE</name>
<dbReference type="Proteomes" id="UP000556436">
    <property type="component" value="Unassembled WGS sequence"/>
</dbReference>
<proteinExistence type="predicted"/>
<sequence length="157" mass="17070">MTKRRSITHRLSATAATALLATTALLTTGGTAHAERNDSAATLWNNETLTPGDHITNGRARLVMQHDGNLVAYEGDEARWSTRTVGCGSRTVMQADGNLVVYAPDGHACWESHTAKEQLTVPAWDVMKLKLEGDASLQIITMPYSEAPYFAQVWASK</sequence>
<gene>
    <name evidence="3" type="ORF">FHS38_001466</name>
</gene>
<dbReference type="InterPro" id="IPR036426">
    <property type="entry name" value="Bulb-type_lectin_dom_sf"/>
</dbReference>
<dbReference type="AlphaFoldDB" id="A0A7W7PDS5"/>
<dbReference type="PROSITE" id="PS50927">
    <property type="entry name" value="BULB_LECTIN"/>
    <property type="match status" value="1"/>
</dbReference>
<keyword evidence="4" id="KW-1185">Reference proteome</keyword>
<dbReference type="InterPro" id="IPR001480">
    <property type="entry name" value="Bulb-type_lectin_dom"/>
</dbReference>
<feature type="signal peptide" evidence="1">
    <location>
        <begin position="1"/>
        <end position="34"/>
    </location>
</feature>
<feature type="domain" description="Bulb-type lectin" evidence="2">
    <location>
        <begin position="1"/>
        <end position="114"/>
    </location>
</feature>
<dbReference type="SMART" id="SM00108">
    <property type="entry name" value="B_lectin"/>
    <property type="match status" value="1"/>
</dbReference>